<evidence type="ECO:0000259" key="1">
    <source>
        <dbReference type="Pfam" id="PF20376"/>
    </source>
</evidence>
<dbReference type="Pfam" id="PF20376">
    <property type="entry name" value="DUF6671"/>
    <property type="match status" value="1"/>
</dbReference>
<evidence type="ECO:0000313" key="3">
    <source>
        <dbReference type="Proteomes" id="UP000316560"/>
    </source>
</evidence>
<gene>
    <name evidence="2" type="ORF">FB472_2461</name>
</gene>
<name>A0A8H2K8W4_9MICO</name>
<proteinExistence type="predicted"/>
<reference evidence="2 3" key="1">
    <citation type="submission" date="2019-06" db="EMBL/GenBank/DDBJ databases">
        <title>Sequencing the genomes of 1000 actinobacteria strains.</title>
        <authorList>
            <person name="Klenk H.-P."/>
        </authorList>
    </citation>
    <scope>NUCLEOTIDE SEQUENCE [LARGE SCALE GENOMIC DNA]</scope>
    <source>
        <strain evidence="2 3">DSM 21947</strain>
    </source>
</reference>
<dbReference type="EMBL" id="VFRA01000001">
    <property type="protein sequence ID" value="TQO20809.1"/>
    <property type="molecule type" value="Genomic_DNA"/>
</dbReference>
<dbReference type="OrthoDB" id="9793837at2"/>
<accession>A0A8H2K8W4</accession>
<keyword evidence="3" id="KW-1185">Reference proteome</keyword>
<dbReference type="Proteomes" id="UP000316560">
    <property type="component" value="Unassembled WGS sequence"/>
</dbReference>
<dbReference type="InterPro" id="IPR046612">
    <property type="entry name" value="DUF6671"/>
</dbReference>
<comment type="caution">
    <text evidence="2">The sequence shown here is derived from an EMBL/GenBank/DDBJ whole genome shotgun (WGS) entry which is preliminary data.</text>
</comment>
<evidence type="ECO:0000313" key="2">
    <source>
        <dbReference type="EMBL" id="TQO20809.1"/>
    </source>
</evidence>
<sequence length="281" mass="30429">MNPAGTHYQNESITFATMHGKELLARQSFADVLGASVIAPPELDTDVFGTFTGEVPRAAGPRGTALAKARRGMELGNTRLGLASEGTFSTGFGTIVENTEVLVFVDDILQLELVEGSIELSPLPAARPIAHLDDALNFATAVGFPEQWIILQTTHNGTTTSYKNIGDPDSLRMIGEKVFTNEYESVIISPDYRAHHCPSRAASIRALCERMARRLATECPSCSTPGFGHVDVEYGVPCENCGIATNMIAADIHECGKCAYHQRVMRSVKRASPQWCNDCNP</sequence>
<feature type="domain" description="DUF6671" evidence="1">
    <location>
        <begin position="68"/>
        <end position="281"/>
    </location>
</feature>
<dbReference type="RefSeq" id="WP_141991067.1">
    <property type="nucleotide sequence ID" value="NZ_VFRA01000001.1"/>
</dbReference>
<protein>
    <recommendedName>
        <fullName evidence="1">DUF6671 domain-containing protein</fullName>
    </recommendedName>
</protein>
<organism evidence="2 3">
    <name type="scientific">Rhodoglobus vestalii</name>
    <dbReference type="NCBI Taxonomy" id="193384"/>
    <lineage>
        <taxon>Bacteria</taxon>
        <taxon>Bacillati</taxon>
        <taxon>Actinomycetota</taxon>
        <taxon>Actinomycetes</taxon>
        <taxon>Micrococcales</taxon>
        <taxon>Microbacteriaceae</taxon>
        <taxon>Rhodoglobus</taxon>
    </lineage>
</organism>
<dbReference type="AlphaFoldDB" id="A0A8H2K8W4"/>